<evidence type="ECO:0000313" key="4">
    <source>
        <dbReference type="Proteomes" id="UP000014559"/>
    </source>
</evidence>
<dbReference type="PATRIC" id="fig|1217696.3.peg.1432"/>
<accession>S3T996</accession>
<sequence length="190" mass="21766">MSMNPMELLKQKVSSMIVNDQTCLVNEKNDVLSRFYPIFLSIFLDKPELIDQLKEKLTPSVFDLLEENARVKNALLIRLAAGKVAVTEVEITLNRAIPKSLAVLSNEVGNEAISILHYLREHKESIFALLPNWSDEVLALLDEVEIKEPLLETMHEPVELPPEKKSYRLFPFLTLIFASFSLLFLYHLTK</sequence>
<dbReference type="Proteomes" id="UP000014559">
    <property type="component" value="Unassembled WGS sequence"/>
</dbReference>
<dbReference type="EMBL" id="VMTP01000013">
    <property type="protein sequence ID" value="TVT86974.1"/>
    <property type="molecule type" value="Genomic_DNA"/>
</dbReference>
<reference evidence="2 4" key="1">
    <citation type="submission" date="2013-06" db="EMBL/GenBank/DDBJ databases">
        <title>The Genome Sequence of Acinetobacter sp. NIPH 2036.</title>
        <authorList>
            <consortium name="The Broad Institute Genome Sequencing Platform"/>
            <consortium name="The Broad Institute Genome Sequencing Center for Infectious Disease"/>
            <person name="Cerqueira G."/>
            <person name="Feldgarden M."/>
            <person name="Courvalin P."/>
            <person name="Perichon B."/>
            <person name="Grillot-Courvalin C."/>
            <person name="Clermont D."/>
            <person name="Rocha E."/>
            <person name="Yoon E.-J."/>
            <person name="Nemec A."/>
            <person name="Young S.K."/>
            <person name="Zeng Q."/>
            <person name="Gargeya S."/>
            <person name="Fitzgerald M."/>
            <person name="Abouelleil A."/>
            <person name="Alvarado L."/>
            <person name="Berlin A.M."/>
            <person name="Chapman S.B."/>
            <person name="Dewar J."/>
            <person name="Goldberg J."/>
            <person name="Griggs A."/>
            <person name="Gujja S."/>
            <person name="Hansen M."/>
            <person name="Howarth C."/>
            <person name="Imamovic A."/>
            <person name="Larimer J."/>
            <person name="McCowan C."/>
            <person name="Murphy C."/>
            <person name="Pearson M."/>
            <person name="Priest M."/>
            <person name="Roberts A."/>
            <person name="Saif S."/>
            <person name="Shea T."/>
            <person name="Sykes S."/>
            <person name="Wortman J."/>
            <person name="Nusbaum C."/>
            <person name="Birren B."/>
        </authorList>
    </citation>
    <scope>NUCLEOTIDE SEQUENCE [LARGE SCALE GENOMIC DNA]</scope>
    <source>
        <strain evidence="2 4">NIPH 2036</strain>
    </source>
</reference>
<evidence type="ECO:0000313" key="2">
    <source>
        <dbReference type="EMBL" id="EPG37503.1"/>
    </source>
</evidence>
<dbReference type="Proteomes" id="UP000316981">
    <property type="component" value="Unassembled WGS sequence"/>
</dbReference>
<reference evidence="3 5" key="2">
    <citation type="submission" date="2019-07" db="EMBL/GenBank/DDBJ databases">
        <title>Draft Genome Sequence of the first blaOXA-58-Harboring Acinetobacter colistiniresistens clinical isolate from Brazil.</title>
        <authorList>
            <person name="Favaro L.S."/>
            <person name="Paula-Petroli S.B."/>
            <person name="Moura C.F."/>
            <person name="Tognim M.C.B."/>
            <person name="Venancio E.J."/>
            <person name="Yamada-Ogatta S.F."/>
            <person name="Carrara-Marroni F.E."/>
        </authorList>
    </citation>
    <scope>NUCLEOTIDE SEQUENCE [LARGE SCALE GENOMIC DNA]</scope>
    <source>
        <strain evidence="3 5">DL</strain>
    </source>
</reference>
<dbReference type="RefSeq" id="WP_016652198.1">
    <property type="nucleotide sequence ID" value="NZ_BHGD02000126.1"/>
</dbReference>
<feature type="transmembrane region" description="Helical" evidence="1">
    <location>
        <begin position="169"/>
        <end position="188"/>
    </location>
</feature>
<gene>
    <name evidence="2" type="ORF">F907_01472</name>
    <name evidence="3" type="ORF">FPV60_01875</name>
</gene>
<dbReference type="HOGENOM" id="CLU_1438232_0_0_6"/>
<keyword evidence="1" id="KW-1133">Transmembrane helix</keyword>
<comment type="caution">
    <text evidence="2">The sequence shown here is derived from an EMBL/GenBank/DDBJ whole genome shotgun (WGS) entry which is preliminary data.</text>
</comment>
<protein>
    <submittedName>
        <fullName evidence="2">Uncharacterized protein</fullName>
    </submittedName>
</protein>
<keyword evidence="1" id="KW-0812">Transmembrane</keyword>
<evidence type="ECO:0000313" key="5">
    <source>
        <dbReference type="Proteomes" id="UP000316981"/>
    </source>
</evidence>
<dbReference type="EMBL" id="ATGK01000011">
    <property type="protein sequence ID" value="EPG37503.1"/>
    <property type="molecule type" value="Genomic_DNA"/>
</dbReference>
<name>S3T996_9GAMM</name>
<evidence type="ECO:0000313" key="3">
    <source>
        <dbReference type="EMBL" id="TVT86974.1"/>
    </source>
</evidence>
<dbReference type="AlphaFoldDB" id="S3T996"/>
<dbReference type="GeneID" id="45418266"/>
<keyword evidence="1" id="KW-0472">Membrane</keyword>
<organism evidence="2 4">
    <name type="scientific">Acinetobacter colistiniresistens</name>
    <dbReference type="NCBI Taxonomy" id="280145"/>
    <lineage>
        <taxon>Bacteria</taxon>
        <taxon>Pseudomonadati</taxon>
        <taxon>Pseudomonadota</taxon>
        <taxon>Gammaproteobacteria</taxon>
        <taxon>Moraxellales</taxon>
        <taxon>Moraxellaceae</taxon>
        <taxon>Acinetobacter</taxon>
    </lineage>
</organism>
<evidence type="ECO:0000256" key="1">
    <source>
        <dbReference type="SAM" id="Phobius"/>
    </source>
</evidence>
<proteinExistence type="predicted"/>